<feature type="chain" id="PRO_5043036673" evidence="1">
    <location>
        <begin position="22"/>
        <end position="147"/>
    </location>
</feature>
<keyword evidence="1" id="KW-0732">Signal</keyword>
<sequence>MQATSLAITLFSLFVASFVSADEVVTTNGETITYVDVTTTPEVTKSAVSTVLTTSTPRVTITGSHKKSSSSSTSTINTLSSSFSVSSNITTSTVTQSHLTQETRIITSCSSSSTMPGVSAFSDAAVALDSNMNSVIGLVVLAGLSLL</sequence>
<name>A0AAN7WRJ5_9SACH</name>
<gene>
    <name evidence="2" type="ORF">RI543_005110</name>
</gene>
<accession>A0AAN7WRJ5</accession>
<dbReference type="EMBL" id="JAWIZZ010000073">
    <property type="protein sequence ID" value="KAK5773593.1"/>
    <property type="molecule type" value="Genomic_DNA"/>
</dbReference>
<keyword evidence="3" id="KW-1185">Reference proteome</keyword>
<reference evidence="3" key="1">
    <citation type="submission" date="2023-07" db="EMBL/GenBank/DDBJ databases">
        <title>A draft genome of Kazachstania heterogenica Y-27499.</title>
        <authorList>
            <person name="Donic C."/>
            <person name="Kralova J.S."/>
            <person name="Fidel L."/>
            <person name="Ben-Dor S."/>
            <person name="Jung S."/>
        </authorList>
    </citation>
    <scope>NUCLEOTIDE SEQUENCE [LARGE SCALE GENOMIC DNA]</scope>
    <source>
        <strain evidence="3">Y27499</strain>
    </source>
</reference>
<evidence type="ECO:0000313" key="3">
    <source>
        <dbReference type="Proteomes" id="UP001306508"/>
    </source>
</evidence>
<protein>
    <submittedName>
        <fullName evidence="2">Uncharacterized protein</fullName>
    </submittedName>
</protein>
<feature type="signal peptide" evidence="1">
    <location>
        <begin position="1"/>
        <end position="21"/>
    </location>
</feature>
<evidence type="ECO:0000313" key="2">
    <source>
        <dbReference type="EMBL" id="KAK5773593.1"/>
    </source>
</evidence>
<dbReference type="AlphaFoldDB" id="A0AAN7WRJ5"/>
<evidence type="ECO:0000256" key="1">
    <source>
        <dbReference type="SAM" id="SignalP"/>
    </source>
</evidence>
<organism evidence="2 3">
    <name type="scientific">Arxiozyma heterogenica</name>
    <dbReference type="NCBI Taxonomy" id="278026"/>
    <lineage>
        <taxon>Eukaryota</taxon>
        <taxon>Fungi</taxon>
        <taxon>Dikarya</taxon>
        <taxon>Ascomycota</taxon>
        <taxon>Saccharomycotina</taxon>
        <taxon>Saccharomycetes</taxon>
        <taxon>Saccharomycetales</taxon>
        <taxon>Saccharomycetaceae</taxon>
        <taxon>Arxiozyma</taxon>
    </lineage>
</organism>
<dbReference type="Proteomes" id="UP001306508">
    <property type="component" value="Unassembled WGS sequence"/>
</dbReference>
<proteinExistence type="predicted"/>
<comment type="caution">
    <text evidence="2">The sequence shown here is derived from an EMBL/GenBank/DDBJ whole genome shotgun (WGS) entry which is preliminary data.</text>
</comment>